<dbReference type="Proteomes" id="UP001548590">
    <property type="component" value="Unassembled WGS sequence"/>
</dbReference>
<keyword evidence="9 10" id="KW-0464">Manganese</keyword>
<comment type="catalytic activity">
    <reaction evidence="10">
        <text>UDP-2-N,3-O-bis[(3R)-3-hydroxytetradecanoyl]-alpha-D-glucosamine + H2O = 2-N,3-O-bis[(3R)-3-hydroxytetradecanoyl]-alpha-D-glucosaminyl 1-phosphate + UMP + 2 H(+)</text>
        <dbReference type="Rhea" id="RHEA:25213"/>
        <dbReference type="ChEBI" id="CHEBI:15377"/>
        <dbReference type="ChEBI" id="CHEBI:15378"/>
        <dbReference type="ChEBI" id="CHEBI:57865"/>
        <dbReference type="ChEBI" id="CHEBI:57957"/>
        <dbReference type="ChEBI" id="CHEBI:78847"/>
        <dbReference type="EC" id="3.6.1.54"/>
    </reaction>
</comment>
<evidence type="ECO:0000313" key="13">
    <source>
        <dbReference type="Proteomes" id="UP001548590"/>
    </source>
</evidence>
<evidence type="ECO:0000256" key="4">
    <source>
        <dbReference type="ARBA" id="ARBA00022556"/>
    </source>
</evidence>
<dbReference type="HAMAP" id="MF_00575">
    <property type="entry name" value="LpxH"/>
    <property type="match status" value="1"/>
</dbReference>
<keyword evidence="13" id="KW-1185">Reference proteome</keyword>
<comment type="function">
    <text evidence="10">Hydrolyzes the pyrophosphate bond of UDP-2,3-diacylglucosamine to yield 2,3-diacylglucosamine 1-phosphate (lipid X) and UMP by catalyzing the attack of water at the alpha-P atom. Involved in the biosynthesis of lipid A, a phosphorylated glycolipid that anchors the lipopolysaccharide to the outer membrane of the cell.</text>
</comment>
<feature type="binding site" evidence="10">
    <location>
        <position position="114"/>
    </location>
    <ligand>
        <name>Mn(2+)</name>
        <dbReference type="ChEBI" id="CHEBI:29035"/>
        <label>2</label>
    </ligand>
</feature>
<feature type="binding site" evidence="10">
    <location>
        <position position="9"/>
    </location>
    <ligand>
        <name>Mn(2+)</name>
        <dbReference type="ChEBI" id="CHEBI:29035"/>
        <label>1</label>
    </ligand>
</feature>
<comment type="subcellular location">
    <subcellularLocation>
        <location evidence="10">Cell inner membrane</location>
        <topology evidence="10">Peripheral membrane protein</topology>
        <orientation evidence="10">Cytoplasmic side</orientation>
    </subcellularLocation>
</comment>
<feature type="binding site" evidence="10">
    <location>
        <position position="195"/>
    </location>
    <ligand>
        <name>Mn(2+)</name>
        <dbReference type="ChEBI" id="CHEBI:29035"/>
        <label>2</label>
    </ligand>
</feature>
<evidence type="ECO:0000259" key="11">
    <source>
        <dbReference type="Pfam" id="PF00149"/>
    </source>
</evidence>
<evidence type="ECO:0000256" key="10">
    <source>
        <dbReference type="HAMAP-Rule" id="MF_00575"/>
    </source>
</evidence>
<dbReference type="InterPro" id="IPR029052">
    <property type="entry name" value="Metallo-depent_PP-like"/>
</dbReference>
<keyword evidence="2 10" id="KW-0444">Lipid biosynthesis</keyword>
<evidence type="ECO:0000256" key="5">
    <source>
        <dbReference type="ARBA" id="ARBA00022723"/>
    </source>
</evidence>
<dbReference type="InterPro" id="IPR010138">
    <property type="entry name" value="UDP-diacylglucosamine_Hdrlase"/>
</dbReference>
<dbReference type="CDD" id="cd07398">
    <property type="entry name" value="MPP_YbbF-LpxH"/>
    <property type="match status" value="1"/>
</dbReference>
<keyword evidence="1 10" id="KW-1003">Cell membrane</keyword>
<keyword evidence="7 10" id="KW-0443">Lipid metabolism</keyword>
<gene>
    <name evidence="10" type="primary">lpxH</name>
    <name evidence="12" type="ORF">ABVT11_01530</name>
</gene>
<dbReference type="PANTHER" id="PTHR34990:SF1">
    <property type="entry name" value="UDP-2,3-DIACYLGLUCOSAMINE HYDROLASE"/>
    <property type="match status" value="1"/>
</dbReference>
<keyword evidence="5 10" id="KW-0479">Metal-binding</keyword>
<feature type="binding site" evidence="10">
    <location>
        <begin position="79"/>
        <end position="80"/>
    </location>
    <ligand>
        <name>substrate</name>
    </ligand>
</feature>
<comment type="cofactor">
    <cofactor evidence="10">
        <name>Mn(2+)</name>
        <dbReference type="ChEBI" id="CHEBI:29035"/>
    </cofactor>
    <text evidence="10">Binds 2 Mn(2+) ions per subunit in a binuclear metal center.</text>
</comment>
<feature type="binding site" evidence="10">
    <location>
        <position position="160"/>
    </location>
    <ligand>
        <name>substrate</name>
    </ligand>
</feature>
<keyword evidence="8 10" id="KW-0472">Membrane</keyword>
<protein>
    <recommendedName>
        <fullName evidence="10">UDP-2,3-diacylglucosamine hydrolase</fullName>
        <ecNumber evidence="10">3.6.1.54</ecNumber>
    </recommendedName>
    <alternativeName>
        <fullName evidence="10">UDP-2,3-diacylglucosamine diphosphatase</fullName>
    </alternativeName>
</protein>
<accession>A0ABV2CKR0</accession>
<feature type="binding site" evidence="10">
    <location>
        <position position="197"/>
    </location>
    <ligand>
        <name>Mn(2+)</name>
        <dbReference type="ChEBI" id="CHEBI:29035"/>
        <label>1</label>
    </ligand>
</feature>
<evidence type="ECO:0000256" key="2">
    <source>
        <dbReference type="ARBA" id="ARBA00022516"/>
    </source>
</evidence>
<sequence>MILFISDLHLQASAPESAAAFMRFLDGPARQAEALWILGDLFEFWIGDDDLGDPFHAAIADALSQLSASGVRLKIMVGNRDFLLGQGFARASGGELVAEPAVLRQGNKTFVLVHGDAECTDDHAYQRYRRRIRSRFSVALLRSLPLSWRRRLAQRIRQGSEFRKQREPSAYGDLSPTAVSELLGRHDARYLIHGHTHRSARHCFTLPDTRMAERWVLPDWHERARWLELGPEGLTFREEQA</sequence>
<dbReference type="RefSeq" id="WP_345926654.1">
    <property type="nucleotide sequence ID" value="NZ_JBDIVF010000003.1"/>
</dbReference>
<dbReference type="InterPro" id="IPR004843">
    <property type="entry name" value="Calcineurin-like_PHP"/>
</dbReference>
<evidence type="ECO:0000256" key="7">
    <source>
        <dbReference type="ARBA" id="ARBA00023098"/>
    </source>
</evidence>
<evidence type="ECO:0000256" key="3">
    <source>
        <dbReference type="ARBA" id="ARBA00022519"/>
    </source>
</evidence>
<evidence type="ECO:0000256" key="8">
    <source>
        <dbReference type="ARBA" id="ARBA00023136"/>
    </source>
</evidence>
<comment type="caution">
    <text evidence="10">Lacks conserved residue(s) required for the propagation of feature annotation.</text>
</comment>
<dbReference type="NCBIfam" id="TIGR01854">
    <property type="entry name" value="lipid_A_lpxH"/>
    <property type="match status" value="1"/>
</dbReference>
<evidence type="ECO:0000256" key="6">
    <source>
        <dbReference type="ARBA" id="ARBA00022801"/>
    </source>
</evidence>
<feature type="binding site" evidence="10">
    <location>
        <position position="40"/>
    </location>
    <ligand>
        <name>Mn(2+)</name>
        <dbReference type="ChEBI" id="CHEBI:29035"/>
        <label>1</label>
    </ligand>
</feature>
<dbReference type="NCBIfam" id="NF003743">
    <property type="entry name" value="PRK05340.1"/>
    <property type="match status" value="1"/>
</dbReference>
<evidence type="ECO:0000256" key="1">
    <source>
        <dbReference type="ARBA" id="ARBA00022475"/>
    </source>
</evidence>
<comment type="similarity">
    <text evidence="10">Belongs to the LpxH family.</text>
</comment>
<dbReference type="EC" id="3.6.1.54" evidence="10"/>
<feature type="binding site" evidence="10">
    <location>
        <position position="122"/>
    </location>
    <ligand>
        <name>substrate</name>
    </ligand>
</feature>
<feature type="binding site" evidence="10">
    <location>
        <position position="7"/>
    </location>
    <ligand>
        <name>Mn(2+)</name>
        <dbReference type="ChEBI" id="CHEBI:29035"/>
        <label>1</label>
    </ligand>
</feature>
<keyword evidence="4 10" id="KW-0441">Lipid A biosynthesis</keyword>
<name>A0ABV2CKR0_9RHOO</name>
<feature type="binding site" evidence="10">
    <location>
        <position position="195"/>
    </location>
    <ligand>
        <name>substrate</name>
    </ligand>
</feature>
<feature type="binding site" evidence="10">
    <location>
        <position position="79"/>
    </location>
    <ligand>
        <name>Mn(2+)</name>
        <dbReference type="ChEBI" id="CHEBI:29035"/>
        <label>2</label>
    </ligand>
</feature>
<feature type="binding site" evidence="10">
    <location>
        <position position="40"/>
    </location>
    <ligand>
        <name>Mn(2+)</name>
        <dbReference type="ChEBI" id="CHEBI:29035"/>
        <label>2</label>
    </ligand>
</feature>
<comment type="caution">
    <text evidence="12">The sequence shown here is derived from an EMBL/GenBank/DDBJ whole genome shotgun (WGS) entry which is preliminary data.</text>
</comment>
<organism evidence="12 13">
    <name type="scientific">Uliginosibacterium paludis</name>
    <dbReference type="NCBI Taxonomy" id="1615952"/>
    <lineage>
        <taxon>Bacteria</taxon>
        <taxon>Pseudomonadati</taxon>
        <taxon>Pseudomonadota</taxon>
        <taxon>Betaproteobacteria</taxon>
        <taxon>Rhodocyclales</taxon>
        <taxon>Zoogloeaceae</taxon>
        <taxon>Uliginosibacterium</taxon>
    </lineage>
</organism>
<reference evidence="12 13" key="1">
    <citation type="submission" date="2024-07" db="EMBL/GenBank/DDBJ databases">
        <title>Uliginosibacterium paludis KCTC:42655.</title>
        <authorList>
            <person name="Kim M.K."/>
        </authorList>
    </citation>
    <scope>NUCLEOTIDE SEQUENCE [LARGE SCALE GENOMIC DNA]</scope>
    <source>
        <strain evidence="12 13">KCTC 42655</strain>
    </source>
</reference>
<dbReference type="SUPFAM" id="SSF56300">
    <property type="entry name" value="Metallo-dependent phosphatases"/>
    <property type="match status" value="1"/>
</dbReference>
<dbReference type="InterPro" id="IPR043461">
    <property type="entry name" value="LpxH-like"/>
</dbReference>
<comment type="pathway">
    <text evidence="10">Glycolipid biosynthesis; lipid IV(A) biosynthesis; lipid IV(A) from (3R)-3-hydroxytetradecanoyl-[acyl-carrier-protein] and UDP-N-acetyl-alpha-D-glucosamine: step 4/6.</text>
</comment>
<dbReference type="PANTHER" id="PTHR34990">
    <property type="entry name" value="UDP-2,3-DIACYLGLUCOSAMINE HYDROLASE-RELATED"/>
    <property type="match status" value="1"/>
</dbReference>
<dbReference type="Gene3D" id="3.60.21.10">
    <property type="match status" value="1"/>
</dbReference>
<dbReference type="GO" id="GO:0016787">
    <property type="term" value="F:hydrolase activity"/>
    <property type="evidence" value="ECO:0007669"/>
    <property type="project" value="UniProtKB-KW"/>
</dbReference>
<dbReference type="EMBL" id="JBEWLZ010000001">
    <property type="protein sequence ID" value="MET1488491.1"/>
    <property type="molecule type" value="Genomic_DNA"/>
</dbReference>
<evidence type="ECO:0000313" key="12">
    <source>
        <dbReference type="EMBL" id="MET1488491.1"/>
    </source>
</evidence>
<feature type="binding site" evidence="10">
    <location>
        <position position="164"/>
    </location>
    <ligand>
        <name>substrate</name>
    </ligand>
</feature>
<dbReference type="Pfam" id="PF00149">
    <property type="entry name" value="Metallophos"/>
    <property type="match status" value="1"/>
</dbReference>
<proteinExistence type="inferred from homology"/>
<evidence type="ECO:0000256" key="9">
    <source>
        <dbReference type="ARBA" id="ARBA00023211"/>
    </source>
</evidence>
<keyword evidence="6 10" id="KW-0378">Hydrolase</keyword>
<keyword evidence="3 10" id="KW-0997">Cell inner membrane</keyword>
<feature type="domain" description="Calcineurin-like phosphoesterase" evidence="11">
    <location>
        <begin position="2"/>
        <end position="198"/>
    </location>
</feature>